<dbReference type="GO" id="GO:0005846">
    <property type="term" value="C:nuclear cap binding complex"/>
    <property type="evidence" value="ECO:0007669"/>
    <property type="project" value="InterPro"/>
</dbReference>
<dbReference type="InterPro" id="IPR015172">
    <property type="entry name" value="MIF4G-like_typ-1"/>
</dbReference>
<evidence type="ECO:0000313" key="9">
    <source>
        <dbReference type="EMBL" id="CAG9329593.1"/>
    </source>
</evidence>
<dbReference type="Pfam" id="PF09088">
    <property type="entry name" value="MIF4G_like"/>
    <property type="match status" value="1"/>
</dbReference>
<evidence type="ECO:0000256" key="2">
    <source>
        <dbReference type="ARBA" id="ARBA00007413"/>
    </source>
</evidence>
<evidence type="ECO:0000313" key="10">
    <source>
        <dbReference type="Proteomes" id="UP001162131"/>
    </source>
</evidence>
<dbReference type="InterPro" id="IPR027159">
    <property type="entry name" value="CBP80"/>
</dbReference>
<dbReference type="GO" id="GO:0005634">
    <property type="term" value="C:nucleus"/>
    <property type="evidence" value="ECO:0007669"/>
    <property type="project" value="UniProtKB-SubCell"/>
</dbReference>
<dbReference type="Pfam" id="PF09090">
    <property type="entry name" value="MIF4G_like_2"/>
    <property type="match status" value="1"/>
</dbReference>
<dbReference type="PANTHER" id="PTHR12412">
    <property type="entry name" value="CAP BINDING PROTEIN"/>
    <property type="match status" value="1"/>
</dbReference>
<dbReference type="AlphaFoldDB" id="A0AAU9JV38"/>
<dbReference type="PANTHER" id="PTHR12412:SF2">
    <property type="entry name" value="NUCLEAR CAP-BINDING PROTEIN SUBUNIT 1"/>
    <property type="match status" value="1"/>
</dbReference>
<gene>
    <name evidence="9" type="ORF">BSTOLATCC_MIC49224</name>
</gene>
<dbReference type="GO" id="GO:0003729">
    <property type="term" value="F:mRNA binding"/>
    <property type="evidence" value="ECO:0007669"/>
    <property type="project" value="TreeGrafter"/>
</dbReference>
<evidence type="ECO:0000259" key="6">
    <source>
        <dbReference type="Pfam" id="PF02854"/>
    </source>
</evidence>
<keyword evidence="4" id="KW-0508">mRNA splicing</keyword>
<dbReference type="GO" id="GO:0000339">
    <property type="term" value="F:RNA cap binding"/>
    <property type="evidence" value="ECO:0007669"/>
    <property type="project" value="InterPro"/>
</dbReference>
<evidence type="ECO:0000259" key="7">
    <source>
        <dbReference type="Pfam" id="PF09088"/>
    </source>
</evidence>
<keyword evidence="3" id="KW-0507">mRNA processing</keyword>
<dbReference type="GO" id="GO:0000184">
    <property type="term" value="P:nuclear-transcribed mRNA catabolic process, nonsense-mediated decay"/>
    <property type="evidence" value="ECO:0007669"/>
    <property type="project" value="TreeGrafter"/>
</dbReference>
<comment type="similarity">
    <text evidence="2">Belongs to the NCBP1 family.</text>
</comment>
<proteinExistence type="inferred from homology"/>
<protein>
    <submittedName>
        <fullName evidence="9">Uncharacterized protein</fullName>
    </submittedName>
</protein>
<dbReference type="SUPFAM" id="SSF48371">
    <property type="entry name" value="ARM repeat"/>
    <property type="match status" value="3"/>
</dbReference>
<feature type="domain" description="MIF4G" evidence="6">
    <location>
        <begin position="33"/>
        <end position="169"/>
    </location>
</feature>
<organism evidence="9 10">
    <name type="scientific">Blepharisma stoltei</name>
    <dbReference type="NCBI Taxonomy" id="1481888"/>
    <lineage>
        <taxon>Eukaryota</taxon>
        <taxon>Sar</taxon>
        <taxon>Alveolata</taxon>
        <taxon>Ciliophora</taxon>
        <taxon>Postciliodesmatophora</taxon>
        <taxon>Heterotrichea</taxon>
        <taxon>Heterotrichida</taxon>
        <taxon>Blepharismidae</taxon>
        <taxon>Blepharisma</taxon>
    </lineage>
</organism>
<dbReference type="GO" id="GO:0008380">
    <property type="term" value="P:RNA splicing"/>
    <property type="evidence" value="ECO:0007669"/>
    <property type="project" value="UniProtKB-KW"/>
</dbReference>
<evidence type="ECO:0000256" key="3">
    <source>
        <dbReference type="ARBA" id="ARBA00022664"/>
    </source>
</evidence>
<dbReference type="EMBL" id="CAJZBQ010000048">
    <property type="protein sequence ID" value="CAG9329593.1"/>
    <property type="molecule type" value="Genomic_DNA"/>
</dbReference>
<comment type="caution">
    <text evidence="9">The sequence shown here is derived from an EMBL/GenBank/DDBJ whole genome shotgun (WGS) entry which is preliminary data.</text>
</comment>
<dbReference type="InterPro" id="IPR003890">
    <property type="entry name" value="MIF4G-like_typ-3"/>
</dbReference>
<reference evidence="9" key="1">
    <citation type="submission" date="2021-09" db="EMBL/GenBank/DDBJ databases">
        <authorList>
            <consortium name="AG Swart"/>
            <person name="Singh M."/>
            <person name="Singh A."/>
            <person name="Seah K."/>
            <person name="Emmerich C."/>
        </authorList>
    </citation>
    <scope>NUCLEOTIDE SEQUENCE</scope>
    <source>
        <strain evidence="9">ATCC30299</strain>
    </source>
</reference>
<comment type="subcellular location">
    <subcellularLocation>
        <location evidence="1">Nucleus</location>
    </subcellularLocation>
</comment>
<accession>A0AAU9JV38</accession>
<dbReference type="GO" id="GO:0006397">
    <property type="term" value="P:mRNA processing"/>
    <property type="evidence" value="ECO:0007669"/>
    <property type="project" value="UniProtKB-KW"/>
</dbReference>
<dbReference type="Proteomes" id="UP001162131">
    <property type="component" value="Unassembled WGS sequence"/>
</dbReference>
<feature type="domain" description="MIF4G-like type 1" evidence="7">
    <location>
        <begin position="299"/>
        <end position="423"/>
    </location>
</feature>
<evidence type="ECO:0000256" key="5">
    <source>
        <dbReference type="ARBA" id="ARBA00023242"/>
    </source>
</evidence>
<keyword evidence="10" id="KW-1185">Reference proteome</keyword>
<evidence type="ECO:0000256" key="1">
    <source>
        <dbReference type="ARBA" id="ARBA00004123"/>
    </source>
</evidence>
<dbReference type="InterPro" id="IPR016024">
    <property type="entry name" value="ARM-type_fold"/>
</dbReference>
<sequence>MEEEKRAKNSGQEENRYQKLIALIGDFGEEKVPIHIEKLKSELISADQQFYEFLTELLAKCISSIPGKQHIYATVLAKVFEQNSALVKIVIDKLLGIYKDILQEGNLLRIKLVLRFLGEASALHLISSSYFNSLLNRLISLWREYSQTTWDFFPNILASTFLHEGQQVDQEIFASFRELLKLPRNHAWKKYCKIHQYQSEEGRLEQLEKAVEHFSLQGFPQPRSLSLSTPLNEGLTLDEPAATQWSEKWKYQSPLCFDLLNTGLDSIENTLTYEKASEIIDAFKAKTRLAAEKLLVINQPKLVVNVLIDELLTLPKSPSKPIIYSSILLNLQTSSAASNIFEPLIEESIETLISLLDTIDFSALEKFQDFIAHYISNQNFVWNWQSFLSRVPLTESQIAFVRGVIYKLVRLSDVDFVKAELPEPFHIYLPADPEAHLRFAEIEESVDNTDCQLIIDRINSRATNQAMKALLASKEICSSGDFLLQIFCECLFFQGAKSMLHITTYLERYFEIMSSISGIIILESLANVWKTSPQRISLLAQKLVQIKLVDYKELTQFCVGRIVKGDQYKDYNSLEWNLLNFIVDETSQSSKFEIVDIVLRGVDLLNRNAEKRAIEFLRREIKDLDELQFNAIENLVRERLPTDISSLKIIV</sequence>
<evidence type="ECO:0000256" key="4">
    <source>
        <dbReference type="ARBA" id="ARBA00023187"/>
    </source>
</evidence>
<name>A0AAU9JV38_9CILI</name>
<dbReference type="GO" id="GO:0006406">
    <property type="term" value="P:mRNA export from nucleus"/>
    <property type="evidence" value="ECO:0007669"/>
    <property type="project" value="InterPro"/>
</dbReference>
<dbReference type="Gene3D" id="1.25.40.180">
    <property type="match status" value="3"/>
</dbReference>
<evidence type="ECO:0000259" key="8">
    <source>
        <dbReference type="Pfam" id="PF09090"/>
    </source>
</evidence>
<dbReference type="Pfam" id="PF02854">
    <property type="entry name" value="MIF4G"/>
    <property type="match status" value="1"/>
</dbReference>
<feature type="domain" description="MIF4G-like type 2" evidence="8">
    <location>
        <begin position="443"/>
        <end position="589"/>
    </location>
</feature>
<keyword evidence="5" id="KW-0539">Nucleus</keyword>
<dbReference type="InterPro" id="IPR015174">
    <property type="entry name" value="MIF4G-like_typ-2"/>
</dbReference>